<keyword evidence="7 11" id="KW-0406">Ion transport</keyword>
<dbReference type="GO" id="GO:0016020">
    <property type="term" value="C:membrane"/>
    <property type="evidence" value="ECO:0007669"/>
    <property type="project" value="UniProtKB-SubCell"/>
</dbReference>
<keyword evidence="8" id="KW-0472">Membrane</keyword>
<accession>A0A564Z4M9</accession>
<keyword evidence="6" id="KW-0915">Sodium</keyword>
<evidence type="ECO:0000256" key="4">
    <source>
        <dbReference type="ARBA" id="ARBA00022692"/>
    </source>
</evidence>
<dbReference type="Pfam" id="PF00858">
    <property type="entry name" value="ASC"/>
    <property type="match status" value="1"/>
</dbReference>
<evidence type="ECO:0000256" key="9">
    <source>
        <dbReference type="ARBA" id="ARBA00023201"/>
    </source>
</evidence>
<organism evidence="12 13">
    <name type="scientific">Hymenolepis diminuta</name>
    <name type="common">Rat tapeworm</name>
    <dbReference type="NCBI Taxonomy" id="6216"/>
    <lineage>
        <taxon>Eukaryota</taxon>
        <taxon>Metazoa</taxon>
        <taxon>Spiralia</taxon>
        <taxon>Lophotrochozoa</taxon>
        <taxon>Platyhelminthes</taxon>
        <taxon>Cestoda</taxon>
        <taxon>Eucestoda</taxon>
        <taxon>Cyclophyllidea</taxon>
        <taxon>Hymenolepididae</taxon>
        <taxon>Hymenolepis</taxon>
    </lineage>
</organism>
<dbReference type="Gene3D" id="2.60.470.10">
    <property type="entry name" value="Acid-sensing ion channels like domains"/>
    <property type="match status" value="1"/>
</dbReference>
<evidence type="ECO:0000256" key="7">
    <source>
        <dbReference type="ARBA" id="ARBA00023065"/>
    </source>
</evidence>
<dbReference type="GO" id="GO:0005272">
    <property type="term" value="F:sodium channel activity"/>
    <property type="evidence" value="ECO:0007669"/>
    <property type="project" value="UniProtKB-KW"/>
</dbReference>
<keyword evidence="2 11" id="KW-0813">Transport</keyword>
<evidence type="ECO:0000256" key="5">
    <source>
        <dbReference type="ARBA" id="ARBA00022989"/>
    </source>
</evidence>
<evidence type="ECO:0000256" key="8">
    <source>
        <dbReference type="ARBA" id="ARBA00023136"/>
    </source>
</evidence>
<proteinExistence type="inferred from homology"/>
<keyword evidence="4 11" id="KW-0812">Transmembrane</keyword>
<keyword evidence="3 11" id="KW-0894">Sodium channel</keyword>
<comment type="similarity">
    <text evidence="11">Belongs to the amiloride-sensitive sodium channel (TC 1.A.6) family.</text>
</comment>
<evidence type="ECO:0000256" key="1">
    <source>
        <dbReference type="ARBA" id="ARBA00004141"/>
    </source>
</evidence>
<dbReference type="InterPro" id="IPR001873">
    <property type="entry name" value="ENaC"/>
</dbReference>
<keyword evidence="9 11" id="KW-0739">Sodium transport</keyword>
<keyword evidence="5" id="KW-1133">Transmembrane helix</keyword>
<dbReference type="AlphaFoldDB" id="A0A564Z4M9"/>
<evidence type="ECO:0000256" key="2">
    <source>
        <dbReference type="ARBA" id="ARBA00022448"/>
    </source>
</evidence>
<dbReference type="EMBL" id="CABIJS010000611">
    <property type="protein sequence ID" value="VUZ54249.1"/>
    <property type="molecule type" value="Genomic_DNA"/>
</dbReference>
<keyword evidence="10 11" id="KW-0407">Ion channel</keyword>
<sequence length="353" mass="39336">MEKRLHRNYAEQDDTVCHSLTFCNANPFRATALYSAGFYDKVSQIAHDPRFSLVDFDFSTDQLQQYSHSISSMLKKCKLNNVVCGLQHFEAVRTKYGICYQLQIPVKSLLHLELILDPEENEYVLPNDGFIGFYILLNRSSAGQGDFFIGTGFHNIVRLSVVVPNNGPSCGNTGGSQLRVDSITQTVKSALYQSLLPRSLMNSVVDTDREILSRLIQQRAFLRAMNRSAFDEVIQLANQLTNIRVAVGFINDFMRQATHALKVETAIVPQQRGCGADLQNTASQLLVDLLEAQERWSDASSTMATGLVIDNTVLTNTSTGADVELSLVECFFAAQNIGTRLKSHLRELIRSVS</sequence>
<evidence type="ECO:0000256" key="6">
    <source>
        <dbReference type="ARBA" id="ARBA00023053"/>
    </source>
</evidence>
<evidence type="ECO:0000256" key="11">
    <source>
        <dbReference type="RuleBase" id="RU000679"/>
    </source>
</evidence>
<dbReference type="Proteomes" id="UP000321570">
    <property type="component" value="Unassembled WGS sequence"/>
</dbReference>
<protein>
    <submittedName>
        <fullName evidence="12">Uncharacterized protein</fullName>
    </submittedName>
</protein>
<gene>
    <name evidence="12" type="ORF">WMSIL1_LOCUS12335</name>
</gene>
<comment type="subcellular location">
    <subcellularLocation>
        <location evidence="1">Membrane</location>
        <topology evidence="1">Multi-pass membrane protein</topology>
    </subcellularLocation>
</comment>
<keyword evidence="13" id="KW-1185">Reference proteome</keyword>
<reference evidence="12 13" key="1">
    <citation type="submission" date="2019-07" db="EMBL/GenBank/DDBJ databases">
        <authorList>
            <person name="Jastrzebski P J."/>
            <person name="Paukszto L."/>
            <person name="Jastrzebski P J."/>
        </authorList>
    </citation>
    <scope>NUCLEOTIDE SEQUENCE [LARGE SCALE GENOMIC DNA]</scope>
    <source>
        <strain evidence="12 13">WMS-il1</strain>
    </source>
</reference>
<evidence type="ECO:0000256" key="10">
    <source>
        <dbReference type="ARBA" id="ARBA00023303"/>
    </source>
</evidence>
<evidence type="ECO:0000313" key="12">
    <source>
        <dbReference type="EMBL" id="VUZ54249.1"/>
    </source>
</evidence>
<name>A0A564Z4M9_HYMDI</name>
<evidence type="ECO:0000256" key="3">
    <source>
        <dbReference type="ARBA" id="ARBA00022461"/>
    </source>
</evidence>
<evidence type="ECO:0000313" key="13">
    <source>
        <dbReference type="Proteomes" id="UP000321570"/>
    </source>
</evidence>